<feature type="region of interest" description="Disordered" evidence="1">
    <location>
        <begin position="336"/>
        <end position="365"/>
    </location>
</feature>
<feature type="region of interest" description="Disordered" evidence="1">
    <location>
        <begin position="1"/>
        <end position="20"/>
    </location>
</feature>
<evidence type="ECO:0008006" key="4">
    <source>
        <dbReference type="Google" id="ProtNLM"/>
    </source>
</evidence>
<feature type="compositionally biased region" description="Basic residues" evidence="1">
    <location>
        <begin position="1"/>
        <end position="16"/>
    </location>
</feature>
<accession>A0A2U1L0Z0</accession>
<name>A0A2U1L0Z0_ARTAN</name>
<dbReference type="PANTHER" id="PTHR31286:SF99">
    <property type="entry name" value="DUF4283 DOMAIN-CONTAINING PROTEIN"/>
    <property type="match status" value="1"/>
</dbReference>
<gene>
    <name evidence="2" type="ORF">CTI12_AA542540</name>
</gene>
<proteinExistence type="predicted"/>
<dbReference type="PANTHER" id="PTHR31286">
    <property type="entry name" value="GLYCINE-RICH CELL WALL STRUCTURAL PROTEIN 1.8-LIKE"/>
    <property type="match status" value="1"/>
</dbReference>
<dbReference type="AlphaFoldDB" id="A0A2U1L0Z0"/>
<evidence type="ECO:0000313" key="2">
    <source>
        <dbReference type="EMBL" id="PWA42669.1"/>
    </source>
</evidence>
<keyword evidence="3" id="KW-1185">Reference proteome</keyword>
<reference evidence="2 3" key="1">
    <citation type="journal article" date="2018" name="Mol. Plant">
        <title>The genome of Artemisia annua provides insight into the evolution of Asteraceae family and artemisinin biosynthesis.</title>
        <authorList>
            <person name="Shen Q."/>
            <person name="Zhang L."/>
            <person name="Liao Z."/>
            <person name="Wang S."/>
            <person name="Yan T."/>
            <person name="Shi P."/>
            <person name="Liu M."/>
            <person name="Fu X."/>
            <person name="Pan Q."/>
            <person name="Wang Y."/>
            <person name="Lv Z."/>
            <person name="Lu X."/>
            <person name="Zhang F."/>
            <person name="Jiang W."/>
            <person name="Ma Y."/>
            <person name="Chen M."/>
            <person name="Hao X."/>
            <person name="Li L."/>
            <person name="Tang Y."/>
            <person name="Lv G."/>
            <person name="Zhou Y."/>
            <person name="Sun X."/>
            <person name="Brodelius P.E."/>
            <person name="Rose J.K.C."/>
            <person name="Tang K."/>
        </authorList>
    </citation>
    <scope>NUCLEOTIDE SEQUENCE [LARGE SCALE GENOMIC DNA]</scope>
    <source>
        <strain evidence="3">cv. Huhao1</strain>
        <tissue evidence="2">Leaf</tissue>
    </source>
</reference>
<protein>
    <recommendedName>
        <fullName evidence="4">ATPase, F1/V1/A1 complex, alpha/beta subunit, Zinc knuckle CX2CX4HX4C</fullName>
    </recommendedName>
</protein>
<comment type="caution">
    <text evidence="2">The sequence shown here is derived from an EMBL/GenBank/DDBJ whole genome shotgun (WGS) entry which is preliminary data.</text>
</comment>
<dbReference type="Proteomes" id="UP000245207">
    <property type="component" value="Unassembled WGS sequence"/>
</dbReference>
<feature type="region of interest" description="Disordered" evidence="1">
    <location>
        <begin position="124"/>
        <end position="145"/>
    </location>
</feature>
<sequence>MTAKGRQSKRKTRLPNRLKDTVCELNGKKKNDVKSVDRADGSEIRDNSDELGMRNKAVRKSDAGISREMIEEVVGENKEGEVIEEGDEIGEGEKSKEDECSTHDGSMNEKETLMVNEVQTDAIDTGSGAASGRKSVSDTNPTNQSNDCSVNVNNCANDMDSSDKNSYAKVLKKDANTCINELVYIAPSMNKDASSIGIPKIMDQVTASMCQLGVGKTYYARVLVEVDAGKELKSTIKIEYVDKDKNVKGSKEVLVEYDWKPERCSHCKVFGHGIEKCGNRPRTVDELKEIETAKEKELKEMRDFQYEGFRAVQNRKKNVMHYKKNGQNRVYGLQDQRQEYRKKDKDIVDGRERKDETDKGNNYEEQFPALGTKEGRSKLQNITQRENKNRVEVLGSEGSNETLDTNVNQECQNEGDVCRDKNGKSSSMLENIDKEKEVDDFFIRLQKEDEMVGMFVEKKRIPTVEESKQWAEYMFGWYKEKWGAKWKCECPI</sequence>
<evidence type="ECO:0000313" key="3">
    <source>
        <dbReference type="Proteomes" id="UP000245207"/>
    </source>
</evidence>
<dbReference type="InterPro" id="IPR040256">
    <property type="entry name" value="At4g02000-like"/>
</dbReference>
<evidence type="ECO:0000256" key="1">
    <source>
        <dbReference type="SAM" id="MobiDB-lite"/>
    </source>
</evidence>
<organism evidence="2 3">
    <name type="scientific">Artemisia annua</name>
    <name type="common">Sweet wormwood</name>
    <dbReference type="NCBI Taxonomy" id="35608"/>
    <lineage>
        <taxon>Eukaryota</taxon>
        <taxon>Viridiplantae</taxon>
        <taxon>Streptophyta</taxon>
        <taxon>Embryophyta</taxon>
        <taxon>Tracheophyta</taxon>
        <taxon>Spermatophyta</taxon>
        <taxon>Magnoliopsida</taxon>
        <taxon>eudicotyledons</taxon>
        <taxon>Gunneridae</taxon>
        <taxon>Pentapetalae</taxon>
        <taxon>asterids</taxon>
        <taxon>campanulids</taxon>
        <taxon>Asterales</taxon>
        <taxon>Asteraceae</taxon>
        <taxon>Asteroideae</taxon>
        <taxon>Anthemideae</taxon>
        <taxon>Artemisiinae</taxon>
        <taxon>Artemisia</taxon>
    </lineage>
</organism>
<dbReference type="EMBL" id="PKPP01012258">
    <property type="protein sequence ID" value="PWA42669.1"/>
    <property type="molecule type" value="Genomic_DNA"/>
</dbReference>
<feature type="compositionally biased region" description="Basic and acidic residues" evidence="1">
    <location>
        <begin position="336"/>
        <end position="362"/>
    </location>
</feature>